<dbReference type="Proteomes" id="UP000618754">
    <property type="component" value="Unassembled WGS sequence"/>
</dbReference>
<evidence type="ECO:0000256" key="1">
    <source>
        <dbReference type="SAM" id="MobiDB-lite"/>
    </source>
</evidence>
<dbReference type="RefSeq" id="WP_191174802.1">
    <property type="nucleotide sequence ID" value="NZ_JACWMW010000001.1"/>
</dbReference>
<comment type="caution">
    <text evidence="3">The sequence shown here is derived from an EMBL/GenBank/DDBJ whole genome shotgun (WGS) entry which is preliminary data.</text>
</comment>
<organism evidence="3 4">
    <name type="scientific">Mucilaginibacter rigui</name>
    <dbReference type="NCBI Taxonomy" id="534635"/>
    <lineage>
        <taxon>Bacteria</taxon>
        <taxon>Pseudomonadati</taxon>
        <taxon>Bacteroidota</taxon>
        <taxon>Sphingobacteriia</taxon>
        <taxon>Sphingobacteriales</taxon>
        <taxon>Sphingobacteriaceae</taxon>
        <taxon>Mucilaginibacter</taxon>
    </lineage>
</organism>
<dbReference type="InterPro" id="IPR022134">
    <property type="entry name" value="DUF3667"/>
</dbReference>
<proteinExistence type="predicted"/>
<feature type="transmembrane region" description="Helical" evidence="2">
    <location>
        <begin position="307"/>
        <end position="325"/>
    </location>
</feature>
<feature type="compositionally biased region" description="Basic and acidic residues" evidence="1">
    <location>
        <begin position="109"/>
        <end position="122"/>
    </location>
</feature>
<accession>A0ABR7X302</accession>
<feature type="transmembrane region" description="Helical" evidence="2">
    <location>
        <begin position="279"/>
        <end position="301"/>
    </location>
</feature>
<feature type="transmembrane region" description="Helical" evidence="2">
    <location>
        <begin position="346"/>
        <end position="367"/>
    </location>
</feature>
<feature type="transmembrane region" description="Helical" evidence="2">
    <location>
        <begin position="85"/>
        <end position="102"/>
    </location>
</feature>
<keyword evidence="2" id="KW-0472">Membrane</keyword>
<name>A0ABR7X302_9SPHI</name>
<keyword evidence="2" id="KW-1133">Transmembrane helix</keyword>
<evidence type="ECO:0000313" key="4">
    <source>
        <dbReference type="Proteomes" id="UP000618754"/>
    </source>
</evidence>
<feature type="transmembrane region" description="Helical" evidence="2">
    <location>
        <begin position="250"/>
        <end position="267"/>
    </location>
</feature>
<evidence type="ECO:0000313" key="3">
    <source>
        <dbReference type="EMBL" id="MBD1384968.1"/>
    </source>
</evidence>
<dbReference type="Pfam" id="PF12412">
    <property type="entry name" value="DUF3667"/>
    <property type="match status" value="1"/>
</dbReference>
<sequence length="370" mass="43161">MKKHYRKENDCLNCGTVLQGKFCHNCGQENLEMKESFGHMLNHAISDYFHFDYQFFHTLKPLFLKPGHLTNEYLAGRRAQYLHPVKMYIFISLVFFVFFFQGNKHENQKVKDEKRSEQKANSKDNTATNKGIYSNLDLTLEQKKAISEKLKAYLPDTIDKEINADIEKGSPKAKVSKTDNDSGFTFYGDDNVDKFSTYDEYLANQAKLSDKDRDNMLERYLIKKNYDWKNQGKNAKEVLTEGLKHNAPKMMFLLLPLFALILKIAFWKNHKLYVEHIIYAIHLHCYIFLFLTVIILLNMLLPDSWGTVTNILQAAANFTIIWYIYRSLRVVYNRSRWRTVSKIIGVSIMYTLGFSLSAFIILVITAITSV</sequence>
<keyword evidence="4" id="KW-1185">Reference proteome</keyword>
<gene>
    <name evidence="3" type="ORF">IDJ75_06735</name>
</gene>
<evidence type="ECO:0000256" key="2">
    <source>
        <dbReference type="SAM" id="Phobius"/>
    </source>
</evidence>
<dbReference type="EMBL" id="JACWMW010000001">
    <property type="protein sequence ID" value="MBD1384968.1"/>
    <property type="molecule type" value="Genomic_DNA"/>
</dbReference>
<keyword evidence="2" id="KW-0812">Transmembrane</keyword>
<protein>
    <submittedName>
        <fullName evidence="3">DUF3667 domain-containing protein</fullName>
    </submittedName>
</protein>
<feature type="region of interest" description="Disordered" evidence="1">
    <location>
        <begin position="109"/>
        <end position="128"/>
    </location>
</feature>
<reference evidence="3 4" key="1">
    <citation type="submission" date="2020-09" db="EMBL/GenBank/DDBJ databases">
        <title>Novel species of Mucilaginibacter isolated from a glacier on the Tibetan Plateau.</title>
        <authorList>
            <person name="Liu Q."/>
            <person name="Xin Y.-H."/>
        </authorList>
    </citation>
    <scope>NUCLEOTIDE SEQUENCE [LARGE SCALE GENOMIC DNA]</scope>
    <source>
        <strain evidence="3 4">CGMCC 1.13878</strain>
    </source>
</reference>